<dbReference type="InterPro" id="IPR044876">
    <property type="entry name" value="HRDC_dom_sf"/>
</dbReference>
<dbReference type="PANTHER" id="PTHR12124">
    <property type="entry name" value="POLYMYOSITIS/SCLERODERMA AUTOANTIGEN-RELATED"/>
    <property type="match status" value="1"/>
</dbReference>
<feature type="region of interest" description="Disordered" evidence="3">
    <location>
        <begin position="369"/>
        <end position="408"/>
    </location>
</feature>
<dbReference type="SUPFAM" id="SSF47819">
    <property type="entry name" value="HRDC-like"/>
    <property type="match status" value="1"/>
</dbReference>
<dbReference type="InterPro" id="IPR002121">
    <property type="entry name" value="HRDC_dom"/>
</dbReference>
<dbReference type="InParanoid" id="L7JXY7"/>
<dbReference type="GO" id="GO:0000176">
    <property type="term" value="C:nuclear exosome (RNase complex)"/>
    <property type="evidence" value="ECO:0007669"/>
    <property type="project" value="TreeGrafter"/>
</dbReference>
<dbReference type="OMA" id="LMHAYLH"/>
<dbReference type="GO" id="GO:0000166">
    <property type="term" value="F:nucleotide binding"/>
    <property type="evidence" value="ECO:0007669"/>
    <property type="project" value="InterPro"/>
</dbReference>
<dbReference type="AlphaFoldDB" id="L7JXY7"/>
<dbReference type="OrthoDB" id="2250022at2759"/>
<dbReference type="Proteomes" id="UP000011185">
    <property type="component" value="Unassembled WGS sequence"/>
</dbReference>
<dbReference type="GO" id="GO:0071051">
    <property type="term" value="P:poly(A)-dependent snoRNA 3'-end processing"/>
    <property type="evidence" value="ECO:0007669"/>
    <property type="project" value="TreeGrafter"/>
</dbReference>
<dbReference type="GO" id="GO:0071044">
    <property type="term" value="P:histone mRNA catabolic process"/>
    <property type="evidence" value="ECO:0007669"/>
    <property type="project" value="TreeGrafter"/>
</dbReference>
<evidence type="ECO:0000256" key="1">
    <source>
        <dbReference type="ARBA" id="ARBA00004123"/>
    </source>
</evidence>
<dbReference type="EMBL" id="JH993855">
    <property type="protein sequence ID" value="ELQ76328.1"/>
    <property type="molecule type" value="Genomic_DNA"/>
</dbReference>
<protein>
    <submittedName>
        <fullName evidence="5">Exosome 3'-5' exoribonuclease complex, subunit PM/SCL-100 (Rrp6)</fullName>
    </submittedName>
</protein>
<name>L7JXY7_TRAHO</name>
<evidence type="ECO:0000313" key="5">
    <source>
        <dbReference type="EMBL" id="ELQ76328.1"/>
    </source>
</evidence>
<comment type="subcellular location">
    <subcellularLocation>
        <location evidence="1">Nucleus</location>
    </subcellularLocation>
</comment>
<dbReference type="Gene3D" id="1.10.150.80">
    <property type="entry name" value="HRDC domain"/>
    <property type="match status" value="1"/>
</dbReference>
<sequence>VYTDKTLNFLPIMIIDLCSALLHKLNKNLEQLNNGQPIPTHLYSALHQQICRINTFNEDLLMARIDKIYKSLNSSVIVPPALVKLYHDDKHVGNDAPAGTLVGLIGQNIVKPLVEDVELHVNYECTCDVSEIPAELRVFDENMTWIDETNKESFLESLKVCKHVLMHAYLHTYRTYQPFTCIFLVKTHHGTYLIDTLKHKRMVARLSYECTYYKYMNGRTLHALKEEFKVVPCCCSLVKTRECYFVDFRIRPIHDDLLRLEVTHEKDAEASSEGVQQVVERMSAQNNVTGRERKVLEDILKLRDFVAKSNNESVNYVLTERQLCLILENMPKTKMQFKNVLPRCSPILRAHIEDILFILNESVEDSTRSYKEADDGGSSTVEHKNVTESKSRNGNSGHPQKDNQNEQRLNDRLKQIDIKSRSVNHLDIDSSIAKVRYNTFDYDENVVEKVKNKFRRRKK</sequence>
<dbReference type="PANTHER" id="PTHR12124:SF47">
    <property type="entry name" value="EXOSOME COMPONENT 10"/>
    <property type="match status" value="1"/>
</dbReference>
<dbReference type="GO" id="GO:0005730">
    <property type="term" value="C:nucleolus"/>
    <property type="evidence" value="ECO:0007669"/>
    <property type="project" value="TreeGrafter"/>
</dbReference>
<dbReference type="InterPro" id="IPR010997">
    <property type="entry name" value="HRDC-like_sf"/>
</dbReference>
<gene>
    <name evidence="5" type="ORF">THOM_0704</name>
</gene>
<feature type="non-terminal residue" evidence="5">
    <location>
        <position position="1"/>
    </location>
</feature>
<dbReference type="InterPro" id="IPR045092">
    <property type="entry name" value="Rrp6-like"/>
</dbReference>
<keyword evidence="2" id="KW-0539">Nucleus</keyword>
<feature type="compositionally biased region" description="Basic and acidic residues" evidence="3">
    <location>
        <begin position="381"/>
        <end position="391"/>
    </location>
</feature>
<feature type="compositionally biased region" description="Basic and acidic residues" evidence="3">
    <location>
        <begin position="399"/>
        <end position="408"/>
    </location>
</feature>
<dbReference type="GO" id="GO:0071040">
    <property type="term" value="P:nuclear polyadenylation-dependent antisense transcript catabolic process"/>
    <property type="evidence" value="ECO:0007669"/>
    <property type="project" value="TreeGrafter"/>
</dbReference>
<keyword evidence="6" id="KW-1185">Reference proteome</keyword>
<feature type="domain" description="HRDC" evidence="4">
    <location>
        <begin position="289"/>
        <end position="369"/>
    </location>
</feature>
<dbReference type="GO" id="GO:0000467">
    <property type="term" value="P:exonucleolytic trimming to generate mature 3'-end of 5.8S rRNA from tricistronic rRNA transcript (SSU-rRNA, 5.8S rRNA, LSU-rRNA)"/>
    <property type="evidence" value="ECO:0007669"/>
    <property type="project" value="InterPro"/>
</dbReference>
<dbReference type="VEuPathDB" id="MicrosporidiaDB:THOM_0704"/>
<dbReference type="PROSITE" id="PS50967">
    <property type="entry name" value="HRDC"/>
    <property type="match status" value="1"/>
</dbReference>
<dbReference type="GO" id="GO:0071039">
    <property type="term" value="P:nuclear polyadenylation-dependent CUT catabolic process"/>
    <property type="evidence" value="ECO:0007669"/>
    <property type="project" value="TreeGrafter"/>
</dbReference>
<evidence type="ECO:0000256" key="3">
    <source>
        <dbReference type="SAM" id="MobiDB-lite"/>
    </source>
</evidence>
<accession>L7JXY7</accession>
<reference evidence="5 6" key="1">
    <citation type="journal article" date="2012" name="PLoS Pathog.">
        <title>The genome of the obligate intracellular parasite Trachipleistophora hominis: new insights into microsporidian genome dynamics and reductive evolution.</title>
        <authorList>
            <person name="Heinz E."/>
            <person name="Williams T.A."/>
            <person name="Nakjang S."/>
            <person name="Noel C.J."/>
            <person name="Swan D.C."/>
            <person name="Goldberg A.V."/>
            <person name="Harris S.R."/>
            <person name="Weinmaier T."/>
            <person name="Markert S."/>
            <person name="Becher D."/>
            <person name="Bernhardt J."/>
            <person name="Dagan T."/>
            <person name="Hacker C."/>
            <person name="Lucocq J.M."/>
            <person name="Schweder T."/>
            <person name="Rattei T."/>
            <person name="Hall N."/>
            <person name="Hirt R.P."/>
            <person name="Embley T.M."/>
        </authorList>
    </citation>
    <scope>NUCLEOTIDE SEQUENCE [LARGE SCALE GENOMIC DNA]</scope>
</reference>
<dbReference type="GO" id="GO:0071036">
    <property type="term" value="P:nuclear polyadenylation-dependent snoRNA catabolic process"/>
    <property type="evidence" value="ECO:0007669"/>
    <property type="project" value="TreeGrafter"/>
</dbReference>
<evidence type="ECO:0000256" key="2">
    <source>
        <dbReference type="ARBA" id="ARBA00023242"/>
    </source>
</evidence>
<dbReference type="GO" id="GO:0000175">
    <property type="term" value="F:3'-5'-RNA exonuclease activity"/>
    <property type="evidence" value="ECO:0007669"/>
    <property type="project" value="InterPro"/>
</dbReference>
<dbReference type="GO" id="GO:0003727">
    <property type="term" value="F:single-stranded RNA binding"/>
    <property type="evidence" value="ECO:0007669"/>
    <property type="project" value="TreeGrafter"/>
</dbReference>
<dbReference type="HOGENOM" id="CLU_593394_0_0_1"/>
<proteinExistence type="predicted"/>
<evidence type="ECO:0000259" key="4">
    <source>
        <dbReference type="PROSITE" id="PS50967"/>
    </source>
</evidence>
<organism evidence="5 6">
    <name type="scientific">Trachipleistophora hominis</name>
    <name type="common">Microsporidian parasite</name>
    <dbReference type="NCBI Taxonomy" id="72359"/>
    <lineage>
        <taxon>Eukaryota</taxon>
        <taxon>Fungi</taxon>
        <taxon>Fungi incertae sedis</taxon>
        <taxon>Microsporidia</taxon>
        <taxon>Pleistophoridae</taxon>
        <taxon>Trachipleistophora</taxon>
    </lineage>
</organism>
<dbReference type="STRING" id="72359.L7JXY7"/>
<dbReference type="GO" id="GO:0071037">
    <property type="term" value="P:nuclear polyadenylation-dependent snRNA catabolic process"/>
    <property type="evidence" value="ECO:0007669"/>
    <property type="project" value="TreeGrafter"/>
</dbReference>
<dbReference type="GO" id="GO:0071035">
    <property type="term" value="P:nuclear polyadenylation-dependent rRNA catabolic process"/>
    <property type="evidence" value="ECO:0007669"/>
    <property type="project" value="TreeGrafter"/>
</dbReference>
<evidence type="ECO:0000313" key="6">
    <source>
        <dbReference type="Proteomes" id="UP000011185"/>
    </source>
</evidence>
<dbReference type="GO" id="GO:0071038">
    <property type="term" value="P:TRAMP-dependent tRNA surveillance pathway"/>
    <property type="evidence" value="ECO:0007669"/>
    <property type="project" value="TreeGrafter"/>
</dbReference>